<dbReference type="EMBL" id="MASJ01000001">
    <property type="protein sequence ID" value="OCS88564.1"/>
    <property type="molecule type" value="Genomic_DNA"/>
</dbReference>
<accession>A0A1C0YN18</accession>
<dbReference type="RefSeq" id="WP_066542357.1">
    <property type="nucleotide sequence ID" value="NZ_MASJ01000001.1"/>
</dbReference>
<name>A0A1C0YN18_9BACL</name>
<organism evidence="1 2">
    <name type="scientific">Caryophanon tenue</name>
    <dbReference type="NCBI Taxonomy" id="33978"/>
    <lineage>
        <taxon>Bacteria</taxon>
        <taxon>Bacillati</taxon>
        <taxon>Bacillota</taxon>
        <taxon>Bacilli</taxon>
        <taxon>Bacillales</taxon>
        <taxon>Caryophanaceae</taxon>
        <taxon>Caryophanon</taxon>
    </lineage>
</organism>
<sequence length="70" mass="8130">MMTASKYSFEQLAASYIECLQRVGNNDACCEELLATLHWPTDEREYAYAPIDTGFESFDIDFNLTFYQQL</sequence>
<keyword evidence="2" id="KW-1185">Reference proteome</keyword>
<dbReference type="Proteomes" id="UP000093199">
    <property type="component" value="Unassembled WGS sequence"/>
</dbReference>
<protein>
    <submittedName>
        <fullName evidence="1">Uncharacterized protein</fullName>
    </submittedName>
</protein>
<dbReference type="STRING" id="33978.A6M13_01590"/>
<proteinExistence type="predicted"/>
<dbReference type="OrthoDB" id="9904149at2"/>
<reference evidence="1 2" key="1">
    <citation type="submission" date="2016-07" db="EMBL/GenBank/DDBJ databases">
        <title>Caryophanon tenue genome sequencing.</title>
        <authorList>
            <person name="Verma A."/>
            <person name="Pal Y."/>
            <person name="Krishnamurthi S."/>
        </authorList>
    </citation>
    <scope>NUCLEOTIDE SEQUENCE [LARGE SCALE GENOMIC DNA]</scope>
    <source>
        <strain evidence="1 2">DSM 14152</strain>
    </source>
</reference>
<dbReference type="AlphaFoldDB" id="A0A1C0YN18"/>
<evidence type="ECO:0000313" key="2">
    <source>
        <dbReference type="Proteomes" id="UP000093199"/>
    </source>
</evidence>
<comment type="caution">
    <text evidence="1">The sequence shown here is derived from an EMBL/GenBank/DDBJ whole genome shotgun (WGS) entry which is preliminary data.</text>
</comment>
<evidence type="ECO:0000313" key="1">
    <source>
        <dbReference type="EMBL" id="OCS88564.1"/>
    </source>
</evidence>
<gene>
    <name evidence="1" type="ORF">A6M13_01590</name>
</gene>